<name>A0A8X6S4B8_TRICX</name>
<gene>
    <name evidence="1" type="ORF">TNCV_1467381</name>
</gene>
<accession>A0A8X6S4B8</accession>
<sequence length="142" mass="15869">MRWMLSDFIRICTTIPIDVVKATSQEDLQKMASRSHTNASRSILSPKITTLKAMCFGAVNYSGEMRNATLSSILPALCVLKFRHKDFGGTHLRFDISMQQETKLPVRLVNTTNDRRLVQGHETPLRAKGDFEAVSSELDNGG</sequence>
<dbReference type="AlphaFoldDB" id="A0A8X6S4B8"/>
<evidence type="ECO:0000313" key="1">
    <source>
        <dbReference type="EMBL" id="GFY01746.1"/>
    </source>
</evidence>
<reference evidence="1" key="1">
    <citation type="submission" date="2020-08" db="EMBL/GenBank/DDBJ databases">
        <title>Multicomponent nature underlies the extraordinary mechanical properties of spider dragline silk.</title>
        <authorList>
            <person name="Kono N."/>
            <person name="Nakamura H."/>
            <person name="Mori M."/>
            <person name="Yoshida Y."/>
            <person name="Ohtoshi R."/>
            <person name="Malay A.D."/>
            <person name="Moran D.A.P."/>
            <person name="Tomita M."/>
            <person name="Numata K."/>
            <person name="Arakawa K."/>
        </authorList>
    </citation>
    <scope>NUCLEOTIDE SEQUENCE</scope>
</reference>
<comment type="caution">
    <text evidence="1">The sequence shown here is derived from an EMBL/GenBank/DDBJ whole genome shotgun (WGS) entry which is preliminary data.</text>
</comment>
<organism evidence="1 2">
    <name type="scientific">Trichonephila clavipes</name>
    <name type="common">Golden silk orbweaver</name>
    <name type="synonym">Nephila clavipes</name>
    <dbReference type="NCBI Taxonomy" id="2585209"/>
    <lineage>
        <taxon>Eukaryota</taxon>
        <taxon>Metazoa</taxon>
        <taxon>Ecdysozoa</taxon>
        <taxon>Arthropoda</taxon>
        <taxon>Chelicerata</taxon>
        <taxon>Arachnida</taxon>
        <taxon>Araneae</taxon>
        <taxon>Araneomorphae</taxon>
        <taxon>Entelegynae</taxon>
        <taxon>Araneoidea</taxon>
        <taxon>Nephilidae</taxon>
        <taxon>Trichonephila</taxon>
    </lineage>
</organism>
<keyword evidence="2" id="KW-1185">Reference proteome</keyword>
<proteinExistence type="predicted"/>
<dbReference type="Proteomes" id="UP000887159">
    <property type="component" value="Unassembled WGS sequence"/>
</dbReference>
<evidence type="ECO:0000313" key="2">
    <source>
        <dbReference type="Proteomes" id="UP000887159"/>
    </source>
</evidence>
<protein>
    <submittedName>
        <fullName evidence="1">Uncharacterized protein</fullName>
    </submittedName>
</protein>
<dbReference type="EMBL" id="BMAU01021230">
    <property type="protein sequence ID" value="GFY01746.1"/>
    <property type="molecule type" value="Genomic_DNA"/>
</dbReference>